<evidence type="ECO:0008006" key="3">
    <source>
        <dbReference type="Google" id="ProtNLM"/>
    </source>
</evidence>
<evidence type="ECO:0000313" key="1">
    <source>
        <dbReference type="EMBL" id="PON83496.1"/>
    </source>
</evidence>
<gene>
    <name evidence="1" type="ORF">TorRG33x02_206510</name>
</gene>
<dbReference type="OrthoDB" id="1751289at2759"/>
<dbReference type="PANTHER" id="PTHR47481">
    <property type="match status" value="1"/>
</dbReference>
<sequence>MASPSSSVSQASSSSVASIFPFSSSLTPLSLKLDSKNYLYWRSQILTTTHAYNLKGFLIGTTPRFNLYNQHLNPNGSENLIQFLNLEFQLWLHHDQFLMSWLFSSVSE</sequence>
<dbReference type="Proteomes" id="UP000237000">
    <property type="component" value="Unassembled WGS sequence"/>
</dbReference>
<name>A0A2P5ED61_TREOI</name>
<comment type="caution">
    <text evidence="1">The sequence shown here is derived from an EMBL/GenBank/DDBJ whole genome shotgun (WGS) entry which is preliminary data.</text>
</comment>
<protein>
    <recommendedName>
        <fullName evidence="3">Retrotransposon Copia-like N-terminal domain-containing protein</fullName>
    </recommendedName>
</protein>
<evidence type="ECO:0000313" key="2">
    <source>
        <dbReference type="Proteomes" id="UP000237000"/>
    </source>
</evidence>
<organism evidence="1 2">
    <name type="scientific">Trema orientale</name>
    <name type="common">Charcoal tree</name>
    <name type="synonym">Celtis orientalis</name>
    <dbReference type="NCBI Taxonomy" id="63057"/>
    <lineage>
        <taxon>Eukaryota</taxon>
        <taxon>Viridiplantae</taxon>
        <taxon>Streptophyta</taxon>
        <taxon>Embryophyta</taxon>
        <taxon>Tracheophyta</taxon>
        <taxon>Spermatophyta</taxon>
        <taxon>Magnoliopsida</taxon>
        <taxon>eudicotyledons</taxon>
        <taxon>Gunneridae</taxon>
        <taxon>Pentapetalae</taxon>
        <taxon>rosids</taxon>
        <taxon>fabids</taxon>
        <taxon>Rosales</taxon>
        <taxon>Cannabaceae</taxon>
        <taxon>Trema</taxon>
    </lineage>
</organism>
<dbReference type="EMBL" id="JXTC01000177">
    <property type="protein sequence ID" value="PON83496.1"/>
    <property type="molecule type" value="Genomic_DNA"/>
</dbReference>
<dbReference type="InParanoid" id="A0A2P5ED61"/>
<dbReference type="PANTHER" id="PTHR47481:SF31">
    <property type="entry name" value="OS01G0873500 PROTEIN"/>
    <property type="match status" value="1"/>
</dbReference>
<reference evidence="2" key="1">
    <citation type="submission" date="2016-06" db="EMBL/GenBank/DDBJ databases">
        <title>Parallel loss of symbiosis genes in relatives of nitrogen-fixing non-legume Parasponia.</title>
        <authorList>
            <person name="Van Velzen R."/>
            <person name="Holmer R."/>
            <person name="Bu F."/>
            <person name="Rutten L."/>
            <person name="Van Zeijl A."/>
            <person name="Liu W."/>
            <person name="Santuari L."/>
            <person name="Cao Q."/>
            <person name="Sharma T."/>
            <person name="Shen D."/>
            <person name="Roswanjaya Y."/>
            <person name="Wardhani T."/>
            <person name="Kalhor M.S."/>
            <person name="Jansen J."/>
            <person name="Van den Hoogen J."/>
            <person name="Gungor B."/>
            <person name="Hartog M."/>
            <person name="Hontelez J."/>
            <person name="Verver J."/>
            <person name="Yang W.-C."/>
            <person name="Schijlen E."/>
            <person name="Repin R."/>
            <person name="Schilthuizen M."/>
            <person name="Schranz E."/>
            <person name="Heidstra R."/>
            <person name="Miyata K."/>
            <person name="Fedorova E."/>
            <person name="Kohlen W."/>
            <person name="Bisseling T."/>
            <person name="Smit S."/>
            <person name="Geurts R."/>
        </authorList>
    </citation>
    <scope>NUCLEOTIDE SEQUENCE [LARGE SCALE GENOMIC DNA]</scope>
    <source>
        <strain evidence="2">cv. RG33-2</strain>
    </source>
</reference>
<dbReference type="AlphaFoldDB" id="A0A2P5ED61"/>
<accession>A0A2P5ED61</accession>
<proteinExistence type="predicted"/>
<keyword evidence="2" id="KW-1185">Reference proteome</keyword>